<protein>
    <submittedName>
        <fullName evidence="3">Phosphotransferase</fullName>
    </submittedName>
</protein>
<reference evidence="3 4" key="1">
    <citation type="submission" date="2023-08" db="EMBL/GenBank/DDBJ databases">
        <authorList>
            <person name="Park J.-S."/>
        </authorList>
    </citation>
    <scope>NUCLEOTIDE SEQUENCE [LARGE SCALE GENOMIC DNA]</scope>
    <source>
        <strain evidence="3 4">2205SS18-9</strain>
    </source>
</reference>
<organism evidence="3 4">
    <name type="scientific">Chengkuizengella axinellae</name>
    <dbReference type="NCBI Taxonomy" id="3064388"/>
    <lineage>
        <taxon>Bacteria</taxon>
        <taxon>Bacillati</taxon>
        <taxon>Bacillota</taxon>
        <taxon>Bacilli</taxon>
        <taxon>Bacillales</taxon>
        <taxon>Paenibacillaceae</taxon>
        <taxon>Chengkuizengella</taxon>
    </lineage>
</organism>
<dbReference type="PANTHER" id="PTHR21064">
    <property type="entry name" value="AMINOGLYCOSIDE PHOSPHOTRANSFERASE DOMAIN-CONTAINING PROTEIN-RELATED"/>
    <property type="match status" value="1"/>
</dbReference>
<dbReference type="EMBL" id="JAVAMP010000005">
    <property type="protein sequence ID" value="MDP5274913.1"/>
    <property type="molecule type" value="Genomic_DNA"/>
</dbReference>
<dbReference type="InterPro" id="IPR050249">
    <property type="entry name" value="Pseudomonas-type_ThrB"/>
</dbReference>
<evidence type="ECO:0000313" key="4">
    <source>
        <dbReference type="Proteomes" id="UP001231941"/>
    </source>
</evidence>
<accession>A0ABT9IZW9</accession>
<dbReference type="InterPro" id="IPR002575">
    <property type="entry name" value="Aminoglycoside_PTrfase"/>
</dbReference>
<dbReference type="SUPFAM" id="SSF56112">
    <property type="entry name" value="Protein kinase-like (PK-like)"/>
    <property type="match status" value="1"/>
</dbReference>
<comment type="similarity">
    <text evidence="1">Belongs to the pseudomonas-type ThrB family.</text>
</comment>
<name>A0ABT9IZW9_9BACL</name>
<evidence type="ECO:0000259" key="2">
    <source>
        <dbReference type="Pfam" id="PF01636"/>
    </source>
</evidence>
<keyword evidence="4" id="KW-1185">Reference proteome</keyword>
<dbReference type="RefSeq" id="WP_305992223.1">
    <property type="nucleotide sequence ID" value="NZ_JAVAMP010000005.1"/>
</dbReference>
<proteinExistence type="inferred from homology"/>
<dbReference type="Proteomes" id="UP001231941">
    <property type="component" value="Unassembled WGS sequence"/>
</dbReference>
<evidence type="ECO:0000256" key="1">
    <source>
        <dbReference type="ARBA" id="ARBA00038240"/>
    </source>
</evidence>
<evidence type="ECO:0000313" key="3">
    <source>
        <dbReference type="EMBL" id="MDP5274913.1"/>
    </source>
</evidence>
<gene>
    <name evidence="3" type="ORF">Q5Y73_12410</name>
</gene>
<feature type="domain" description="Aminoglycoside phosphotransferase" evidence="2">
    <location>
        <begin position="33"/>
        <end position="265"/>
    </location>
</feature>
<comment type="caution">
    <text evidence="3">The sequence shown here is derived from an EMBL/GenBank/DDBJ whole genome shotgun (WGS) entry which is preliminary data.</text>
</comment>
<dbReference type="PANTHER" id="PTHR21064:SF6">
    <property type="entry name" value="AMINOGLYCOSIDE PHOSPHOTRANSFERASE DOMAIN-CONTAINING PROTEIN"/>
    <property type="match status" value="1"/>
</dbReference>
<dbReference type="InterPro" id="IPR011009">
    <property type="entry name" value="Kinase-like_dom_sf"/>
</dbReference>
<sequence length="323" mass="37865">MTAYNKDVLQKIAIRSLESYPDYKGKLTFLGQRDSITFKLESSKGKFLLKLHDHNDHNIVQNEIIQSELKWLEALNEETEIVTNKPVHNIHGDYVTVISVDDIAMSATLVLWVEGQILDREPNEKEVRALANVMVSLHEHACSWDIPQDFKRPNFNTSTLRSSLEKLKALQEKQIVQEYDIDILQKTIDQIIKNVNKLNKTKESWGLIHSDLHESNYVVHKDEVRPIDFSVCGFGFYMFDIAETLLHLESDNRRFFIDAYLRKRQLTQYNQRNLESLFLWQVIRGYGTHSSNPKEFEWISESVPMFVREYCSKYLNGQSFLFK</sequence>
<dbReference type="Gene3D" id="3.90.1200.10">
    <property type="match status" value="1"/>
</dbReference>
<dbReference type="Pfam" id="PF01636">
    <property type="entry name" value="APH"/>
    <property type="match status" value="1"/>
</dbReference>